<evidence type="ECO:0000259" key="1">
    <source>
        <dbReference type="Pfam" id="PF01844"/>
    </source>
</evidence>
<proteinExistence type="predicted"/>
<dbReference type="CDD" id="cd00085">
    <property type="entry name" value="HNHc"/>
    <property type="match status" value="1"/>
</dbReference>
<dbReference type="AlphaFoldDB" id="A0A380SZD7"/>
<reference evidence="3" key="1">
    <citation type="submission" date="2018-07" db="EMBL/GenBank/DDBJ databases">
        <authorList>
            <person name="Blom J."/>
        </authorList>
    </citation>
    <scope>NUCLEOTIDE SEQUENCE [LARGE SCALE GENOMIC DNA]</scope>
    <source>
        <strain evidence="3">CCOS 864</strain>
    </source>
</reference>
<accession>A0A380SZD7</accession>
<dbReference type="EMBL" id="UIDD01000007">
    <property type="protein sequence ID" value="SUQ62944.1"/>
    <property type="molecule type" value="Genomic_DNA"/>
</dbReference>
<dbReference type="GO" id="GO:0003676">
    <property type="term" value="F:nucleic acid binding"/>
    <property type="evidence" value="ECO:0007669"/>
    <property type="project" value="InterPro"/>
</dbReference>
<organism evidence="2 3">
    <name type="scientific">Pseudomonas wadenswilerensis</name>
    <dbReference type="NCBI Taxonomy" id="1785161"/>
    <lineage>
        <taxon>Bacteria</taxon>
        <taxon>Pseudomonadati</taxon>
        <taxon>Pseudomonadota</taxon>
        <taxon>Gammaproteobacteria</taxon>
        <taxon>Pseudomonadales</taxon>
        <taxon>Pseudomonadaceae</taxon>
        <taxon>Pseudomonas</taxon>
    </lineage>
</organism>
<keyword evidence="3" id="KW-1185">Reference proteome</keyword>
<sequence length="361" mass="40166">MRPILKPTSHAHYLLPQSLDFGGAVSGLLQQVVAIKAPTAMYRVSLIYVLKLLLKHSRGLKLSNLTPMQQDALITGLKQRVAQIYKTAAAPLAQELGAFCAYCGTALPGLVEVEHAVPKAHYPMFATSWENFLPACSPCNTAKGNTPDRIKAARSTGIHAPGEQDLRNAIRRRNYIWPDLAADSWQRFPNKLRYHDPARPGWVELNIQDSVASGNQLIAYDVIQHQVLADLMVNNILLSNVQVAVFVDCDPHDAVAVETIDLIGFNDDSPGTYDRRQMNRTRAWFDALEECRLLLQANGPLARDQLWENTPRRAASSGFYAVWLSVMSAFDATYGCRYASRFVLATKDPLYYPGTNTQQLP</sequence>
<evidence type="ECO:0000313" key="3">
    <source>
        <dbReference type="Proteomes" id="UP000255177"/>
    </source>
</evidence>
<dbReference type="Proteomes" id="UP000255177">
    <property type="component" value="Unassembled WGS sequence"/>
</dbReference>
<dbReference type="GO" id="GO:0008270">
    <property type="term" value="F:zinc ion binding"/>
    <property type="evidence" value="ECO:0007669"/>
    <property type="project" value="InterPro"/>
</dbReference>
<dbReference type="GO" id="GO:0004519">
    <property type="term" value="F:endonuclease activity"/>
    <property type="evidence" value="ECO:0007669"/>
    <property type="project" value="InterPro"/>
</dbReference>
<feature type="domain" description="HNH" evidence="1">
    <location>
        <begin position="100"/>
        <end position="145"/>
    </location>
</feature>
<evidence type="ECO:0000313" key="2">
    <source>
        <dbReference type="EMBL" id="SUQ62944.1"/>
    </source>
</evidence>
<dbReference type="Gene3D" id="1.10.30.50">
    <property type="match status" value="1"/>
</dbReference>
<dbReference type="InterPro" id="IPR003615">
    <property type="entry name" value="HNH_nuc"/>
</dbReference>
<name>A0A380SZD7_9PSED</name>
<dbReference type="InterPro" id="IPR002711">
    <property type="entry name" value="HNH"/>
</dbReference>
<protein>
    <recommendedName>
        <fullName evidence="1">HNH domain-containing protein</fullName>
    </recommendedName>
</protein>
<dbReference type="RefSeq" id="WP_115086531.1">
    <property type="nucleotide sequence ID" value="NZ_CBCSFG010000013.1"/>
</dbReference>
<gene>
    <name evidence="2" type="ORF">CCOS864_02394</name>
</gene>
<dbReference type="Pfam" id="PF01844">
    <property type="entry name" value="HNH"/>
    <property type="match status" value="1"/>
</dbReference>